<dbReference type="PRINTS" id="PR01036">
    <property type="entry name" value="TCRTETB"/>
</dbReference>
<dbReference type="Gene3D" id="1.20.1720.10">
    <property type="entry name" value="Multidrug resistance protein D"/>
    <property type="match status" value="1"/>
</dbReference>
<evidence type="ECO:0000259" key="7">
    <source>
        <dbReference type="PROSITE" id="PS50850"/>
    </source>
</evidence>
<feature type="transmembrane region" description="Helical" evidence="6">
    <location>
        <begin position="29"/>
        <end position="47"/>
    </location>
</feature>
<dbReference type="InterPro" id="IPR020846">
    <property type="entry name" value="MFS_dom"/>
</dbReference>
<dbReference type="SUPFAM" id="SSF103473">
    <property type="entry name" value="MFS general substrate transporter"/>
    <property type="match status" value="1"/>
</dbReference>
<feature type="transmembrane region" description="Helical" evidence="6">
    <location>
        <begin position="145"/>
        <end position="163"/>
    </location>
</feature>
<feature type="transmembrane region" description="Helical" evidence="6">
    <location>
        <begin position="272"/>
        <end position="294"/>
    </location>
</feature>
<gene>
    <name evidence="8" type="ORF">CO192_15940</name>
    <name evidence="9" type="ORF">EAO82_10175</name>
</gene>
<accession>A0AA91U0T8</accession>
<dbReference type="CDD" id="cd17321">
    <property type="entry name" value="MFS_MMR_MDR_like"/>
    <property type="match status" value="1"/>
</dbReference>
<dbReference type="Proteomes" id="UP000344571">
    <property type="component" value="Chromosome"/>
</dbReference>
<sequence length="426" mass="44319">MVMVVLNTAIANVALPAIAVSLDVSPAMSVRVITAYQMALLMALLPCAALGERLGYRRVFALGVMLFTAATVLCSLAPSLPWLLAARFMQGLGGAAVMALGVALLRSAVAPDQLGAAIGWNAMAVALSSAAGPAIGALVLSATTWPWLFALQLPLGLFVLLITRSLHDNYGTASSVDLLSMALNVGMFGTLVFAVDVFIDRPILAGALLAVSGLQLVALVKREMPKKAPLIPIDLLGSRSFSLSVLASVFCFAGQTAAIVALPFYLQRNLEQSALMTGLYMVPWPLSVAIAAPLSRRLADKYSTGLICFSGGLLLAVGLGATSLWPLEEAVYLLIPFTMLCGLGFSLFNAANNRNLFLSASIERSGAAGGMQGTARLLGQTAGAVIMTVIFTFGEIATTPRIGFGLGAALTLFAALLSTLQIKRVA</sequence>
<evidence type="ECO:0000313" key="9">
    <source>
        <dbReference type="EMBL" id="QFY58770.1"/>
    </source>
</evidence>
<dbReference type="InterPro" id="IPR011701">
    <property type="entry name" value="MFS"/>
</dbReference>
<dbReference type="Gene3D" id="1.20.1250.20">
    <property type="entry name" value="MFS general substrate transporter like domains"/>
    <property type="match status" value="1"/>
</dbReference>
<keyword evidence="11" id="KW-1185">Reference proteome</keyword>
<reference evidence="8 10" key="1">
    <citation type="submission" date="2017-09" db="EMBL/GenBank/DDBJ databases">
        <title>Bacterial and phytoplankton interrelationship in Kongsfjorden, an Arctic fjord.</title>
        <authorList>
            <person name="Sinha R."/>
            <person name="Krishnan K."/>
        </authorList>
    </citation>
    <scope>NUCLEOTIDE SEQUENCE [LARGE SCALE GENOMIC DNA]</scope>
    <source>
        <strain evidence="8 10">58</strain>
    </source>
</reference>
<feature type="transmembrane region" description="Helical" evidence="6">
    <location>
        <begin position="331"/>
        <end position="352"/>
    </location>
</feature>
<dbReference type="EMBL" id="CP033116">
    <property type="protein sequence ID" value="QFY58770.1"/>
    <property type="molecule type" value="Genomic_DNA"/>
</dbReference>
<keyword evidence="3 6" id="KW-0812">Transmembrane</keyword>
<dbReference type="Pfam" id="PF07690">
    <property type="entry name" value="MFS_1"/>
    <property type="match status" value="1"/>
</dbReference>
<feature type="transmembrane region" description="Helical" evidence="6">
    <location>
        <begin position="175"/>
        <end position="195"/>
    </location>
</feature>
<dbReference type="PROSITE" id="PS50850">
    <property type="entry name" value="MFS"/>
    <property type="match status" value="1"/>
</dbReference>
<feature type="transmembrane region" description="Helical" evidence="6">
    <location>
        <begin position="402"/>
        <end position="420"/>
    </location>
</feature>
<evidence type="ECO:0000256" key="3">
    <source>
        <dbReference type="ARBA" id="ARBA00022692"/>
    </source>
</evidence>
<reference evidence="9 11" key="2">
    <citation type="submission" date="2018-10" db="EMBL/GenBank/DDBJ databases">
        <title>Complete genome sequence of Pseudomonas pelagia strain Kongs-67.</title>
        <authorList>
            <person name="Sinha R.K."/>
            <person name="Krishnan K."/>
        </authorList>
    </citation>
    <scope>NUCLEOTIDE SEQUENCE [LARGE SCALE GENOMIC DNA]</scope>
    <source>
        <strain evidence="9 11">Kongs-67</strain>
    </source>
</reference>
<dbReference type="InterPro" id="IPR036259">
    <property type="entry name" value="MFS_trans_sf"/>
</dbReference>
<dbReference type="AlphaFoldDB" id="A0AA91U0T8"/>
<evidence type="ECO:0000313" key="11">
    <source>
        <dbReference type="Proteomes" id="UP000344571"/>
    </source>
</evidence>
<comment type="subcellular location">
    <subcellularLocation>
        <location evidence="1">Membrane</location>
        <topology evidence="1">Multi-pass membrane protein</topology>
    </subcellularLocation>
</comment>
<dbReference type="Proteomes" id="UP000243750">
    <property type="component" value="Unassembled WGS sequence"/>
</dbReference>
<keyword evidence="2" id="KW-0813">Transport</keyword>
<dbReference type="PANTHER" id="PTHR42718:SF9">
    <property type="entry name" value="MAJOR FACILITATOR SUPERFAMILY MULTIDRUG TRANSPORTER MFSC"/>
    <property type="match status" value="1"/>
</dbReference>
<protein>
    <submittedName>
        <fullName evidence="8">MFS transporter</fullName>
    </submittedName>
</protein>
<evidence type="ECO:0000313" key="10">
    <source>
        <dbReference type="Proteomes" id="UP000243750"/>
    </source>
</evidence>
<evidence type="ECO:0000313" key="8">
    <source>
        <dbReference type="EMBL" id="PCC98383.1"/>
    </source>
</evidence>
<evidence type="ECO:0000256" key="2">
    <source>
        <dbReference type="ARBA" id="ARBA00022448"/>
    </source>
</evidence>
<keyword evidence="4 6" id="KW-1133">Transmembrane helix</keyword>
<dbReference type="GO" id="GO:0016020">
    <property type="term" value="C:membrane"/>
    <property type="evidence" value="ECO:0007669"/>
    <property type="project" value="UniProtKB-SubCell"/>
</dbReference>
<keyword evidence="5 6" id="KW-0472">Membrane</keyword>
<evidence type="ECO:0000256" key="1">
    <source>
        <dbReference type="ARBA" id="ARBA00004141"/>
    </source>
</evidence>
<name>A0AA91U0T8_9GAMM</name>
<evidence type="ECO:0000256" key="6">
    <source>
        <dbReference type="SAM" id="Phobius"/>
    </source>
</evidence>
<proteinExistence type="predicted"/>
<organism evidence="8 10">
    <name type="scientific">Halopseudomonas pelagia</name>
    <dbReference type="NCBI Taxonomy" id="553151"/>
    <lineage>
        <taxon>Bacteria</taxon>
        <taxon>Pseudomonadati</taxon>
        <taxon>Pseudomonadota</taxon>
        <taxon>Gammaproteobacteria</taxon>
        <taxon>Pseudomonadales</taxon>
        <taxon>Pseudomonadaceae</taxon>
        <taxon>Halopseudomonas</taxon>
    </lineage>
</organism>
<evidence type="ECO:0000256" key="4">
    <source>
        <dbReference type="ARBA" id="ARBA00022989"/>
    </source>
</evidence>
<feature type="transmembrane region" description="Helical" evidence="6">
    <location>
        <begin position="373"/>
        <end position="396"/>
    </location>
</feature>
<dbReference type="GO" id="GO:0022857">
    <property type="term" value="F:transmembrane transporter activity"/>
    <property type="evidence" value="ECO:0007669"/>
    <property type="project" value="InterPro"/>
</dbReference>
<feature type="transmembrane region" description="Helical" evidence="6">
    <location>
        <begin position="117"/>
        <end position="139"/>
    </location>
</feature>
<feature type="domain" description="Major facilitator superfamily (MFS) profile" evidence="7">
    <location>
        <begin position="1"/>
        <end position="426"/>
    </location>
</feature>
<evidence type="ECO:0000256" key="5">
    <source>
        <dbReference type="ARBA" id="ARBA00023136"/>
    </source>
</evidence>
<feature type="transmembrane region" description="Helical" evidence="6">
    <location>
        <begin position="84"/>
        <end position="105"/>
    </location>
</feature>
<dbReference type="RefSeq" id="WP_096347639.1">
    <property type="nucleotide sequence ID" value="NZ_CP033116.1"/>
</dbReference>
<feature type="transmembrane region" description="Helical" evidence="6">
    <location>
        <begin position="201"/>
        <end position="220"/>
    </location>
</feature>
<dbReference type="PANTHER" id="PTHR42718">
    <property type="entry name" value="MAJOR FACILITATOR SUPERFAMILY MULTIDRUG TRANSPORTER MFSC"/>
    <property type="match status" value="1"/>
</dbReference>
<dbReference type="EMBL" id="NWMT01000214">
    <property type="protein sequence ID" value="PCC98383.1"/>
    <property type="molecule type" value="Genomic_DNA"/>
</dbReference>
<feature type="transmembrane region" description="Helical" evidence="6">
    <location>
        <begin position="59"/>
        <end position="78"/>
    </location>
</feature>
<feature type="transmembrane region" description="Helical" evidence="6">
    <location>
        <begin position="241"/>
        <end position="266"/>
    </location>
</feature>
<feature type="transmembrane region" description="Helical" evidence="6">
    <location>
        <begin position="306"/>
        <end position="325"/>
    </location>
</feature>